<proteinExistence type="predicted"/>
<dbReference type="EMBL" id="VUJU01002144">
    <property type="protein sequence ID" value="KAF0762452.1"/>
    <property type="molecule type" value="Genomic_DNA"/>
</dbReference>
<name>A0A6G0YWY8_APHCR</name>
<comment type="caution">
    <text evidence="1">The sequence shown here is derived from an EMBL/GenBank/DDBJ whole genome shotgun (WGS) entry which is preliminary data.</text>
</comment>
<dbReference type="Proteomes" id="UP000478052">
    <property type="component" value="Unassembled WGS sequence"/>
</dbReference>
<reference evidence="1 2" key="1">
    <citation type="submission" date="2019-08" db="EMBL/GenBank/DDBJ databases">
        <title>Whole genome of Aphis craccivora.</title>
        <authorList>
            <person name="Voronova N.V."/>
            <person name="Shulinski R.S."/>
            <person name="Bandarenka Y.V."/>
            <person name="Zhorov D.G."/>
            <person name="Warner D."/>
        </authorList>
    </citation>
    <scope>NUCLEOTIDE SEQUENCE [LARGE SCALE GENOMIC DNA]</scope>
    <source>
        <strain evidence="1">180601</strain>
        <tissue evidence="1">Whole Body</tissue>
    </source>
</reference>
<dbReference type="AlphaFoldDB" id="A0A6G0YWY8"/>
<organism evidence="1 2">
    <name type="scientific">Aphis craccivora</name>
    <name type="common">Cowpea aphid</name>
    <dbReference type="NCBI Taxonomy" id="307492"/>
    <lineage>
        <taxon>Eukaryota</taxon>
        <taxon>Metazoa</taxon>
        <taxon>Ecdysozoa</taxon>
        <taxon>Arthropoda</taxon>
        <taxon>Hexapoda</taxon>
        <taxon>Insecta</taxon>
        <taxon>Pterygota</taxon>
        <taxon>Neoptera</taxon>
        <taxon>Paraneoptera</taxon>
        <taxon>Hemiptera</taxon>
        <taxon>Sternorrhyncha</taxon>
        <taxon>Aphidomorpha</taxon>
        <taxon>Aphidoidea</taxon>
        <taxon>Aphididae</taxon>
        <taxon>Aphidini</taxon>
        <taxon>Aphis</taxon>
        <taxon>Aphis</taxon>
    </lineage>
</organism>
<evidence type="ECO:0000313" key="1">
    <source>
        <dbReference type="EMBL" id="KAF0762452.1"/>
    </source>
</evidence>
<protein>
    <submittedName>
        <fullName evidence="1">Uncharacterized protein</fullName>
    </submittedName>
</protein>
<sequence length="98" mass="11849">MNLVGALGRLFFEFPNTPGKTRKKIKKKREFLRKTSFRLNRLFYMVVIQKLITLNTWKFHQMFMLVLSIYIQIFTKSVENAKNCNLNYYILNEVMNVY</sequence>
<accession>A0A6G0YWY8</accession>
<keyword evidence="2" id="KW-1185">Reference proteome</keyword>
<evidence type="ECO:0000313" key="2">
    <source>
        <dbReference type="Proteomes" id="UP000478052"/>
    </source>
</evidence>
<gene>
    <name evidence="1" type="ORF">FWK35_00008291</name>
</gene>